<feature type="region of interest" description="Disordered" evidence="4">
    <location>
        <begin position="198"/>
        <end position="222"/>
    </location>
</feature>
<evidence type="ECO:0000256" key="2">
    <source>
        <dbReference type="ARBA" id="ARBA00022670"/>
    </source>
</evidence>
<feature type="domain" description="PDZ" evidence="5">
    <location>
        <begin position="424"/>
        <end position="522"/>
    </location>
</feature>
<dbReference type="RefSeq" id="WP_246006069.1">
    <property type="nucleotide sequence ID" value="NZ_RKRA01000001.1"/>
</dbReference>
<feature type="compositionally biased region" description="Polar residues" evidence="4">
    <location>
        <begin position="56"/>
        <end position="65"/>
    </location>
</feature>
<dbReference type="EMBL" id="RKRA01000001">
    <property type="protein sequence ID" value="RPF27450.1"/>
    <property type="molecule type" value="Genomic_DNA"/>
</dbReference>
<comment type="caution">
    <text evidence="6">The sequence shown here is derived from an EMBL/GenBank/DDBJ whole genome shotgun (WGS) entry which is preliminary data.</text>
</comment>
<dbReference type="PANTHER" id="PTHR43343:SF3">
    <property type="entry name" value="PROTEASE DO-LIKE 8, CHLOROPLASTIC"/>
    <property type="match status" value="1"/>
</dbReference>
<keyword evidence="3" id="KW-0378">Hydrolase</keyword>
<dbReference type="SUPFAM" id="SSF50156">
    <property type="entry name" value="PDZ domain-like"/>
    <property type="match status" value="1"/>
</dbReference>
<feature type="compositionally biased region" description="Low complexity" evidence="4">
    <location>
        <begin position="81"/>
        <end position="116"/>
    </location>
</feature>
<dbReference type="GO" id="GO:0004252">
    <property type="term" value="F:serine-type endopeptidase activity"/>
    <property type="evidence" value="ECO:0007669"/>
    <property type="project" value="InterPro"/>
</dbReference>
<feature type="compositionally biased region" description="Basic and acidic residues" evidence="4">
    <location>
        <begin position="46"/>
        <end position="55"/>
    </location>
</feature>
<dbReference type="Pfam" id="PF13180">
    <property type="entry name" value="PDZ_2"/>
    <property type="match status" value="1"/>
</dbReference>
<evidence type="ECO:0000256" key="3">
    <source>
        <dbReference type="ARBA" id="ARBA00022801"/>
    </source>
</evidence>
<dbReference type="AlphaFoldDB" id="A0A3N4Z8C3"/>
<reference evidence="6 7" key="1">
    <citation type="submission" date="2018-11" db="EMBL/GenBank/DDBJ databases">
        <title>Sequencing the genomes of 1000 actinobacteria strains.</title>
        <authorList>
            <person name="Klenk H.-P."/>
        </authorList>
    </citation>
    <scope>NUCLEOTIDE SEQUENCE [LARGE SCALE GENOMIC DNA]</scope>
    <source>
        <strain evidence="6 7">DSM 14418</strain>
    </source>
</reference>
<dbReference type="PROSITE" id="PS50106">
    <property type="entry name" value="PDZ"/>
    <property type="match status" value="1"/>
</dbReference>
<accession>A0A3N4Z8C3</accession>
<dbReference type="GO" id="GO:0006508">
    <property type="term" value="P:proteolysis"/>
    <property type="evidence" value="ECO:0007669"/>
    <property type="project" value="UniProtKB-KW"/>
</dbReference>
<sequence length="538" mass="54453">MSNDERTPARPEDQSRWTAPNRENGWTAERPPAPADGAEAPFGYERAGRPWRDGQDTVNGPTTRTGAFAEGSHDDGEAAGRPHGAAPHTTTPHTTTPYAATPYGAPPYAGRPYGTPQRDGRPYGGNPPGQPYGPTHEMPAALGGNTGRPADFGRPGDSDRRGTRRPGWGALVGTAAATALVVSLGTAGITGAFDEEARPAASTSVTDSAARGEPVVTSTTDDPDWANVAAAVRPSVVAIDVRTASGEGAGSGVVLDEEGHILTNDHVVGDALDGGIVVTLADGRMYEAEISGLDDSTDLAVITLTDPPDDLAPATLGDSDEVVVGDPVVAVGNPLGLSSTVTTGIVSALDRPVTTSEQSQQPGQQGTTVVTNAIQVDAAINPGNSGGPLFDATGRVIGINSSIAAMSGAAGGSSGSIGLGFAIPVNLARQVSDQLIANGVAEHAYLGVSMSDGTASTGEVTRTGARVETVQPSTPAESAGLQVGDVITAIDGDPVGGAESLTGYIRQYASGDDVTLTVVRDGEETEVSATLATREDQL</sequence>
<dbReference type="InterPro" id="IPR051201">
    <property type="entry name" value="Chloro_Bact_Ser_Proteases"/>
</dbReference>
<protein>
    <submittedName>
        <fullName evidence="6">Putative serine protease PepD</fullName>
    </submittedName>
</protein>
<keyword evidence="2 6" id="KW-0645">Protease</keyword>
<dbReference type="PRINTS" id="PR00834">
    <property type="entry name" value="PROTEASES2C"/>
</dbReference>
<evidence type="ECO:0000313" key="6">
    <source>
        <dbReference type="EMBL" id="RPF27450.1"/>
    </source>
</evidence>
<dbReference type="InterPro" id="IPR009003">
    <property type="entry name" value="Peptidase_S1_PA"/>
</dbReference>
<dbReference type="InterPro" id="IPR036034">
    <property type="entry name" value="PDZ_sf"/>
</dbReference>
<evidence type="ECO:0000256" key="1">
    <source>
        <dbReference type="ARBA" id="ARBA00010541"/>
    </source>
</evidence>
<dbReference type="PANTHER" id="PTHR43343">
    <property type="entry name" value="PEPTIDASE S12"/>
    <property type="match status" value="1"/>
</dbReference>
<evidence type="ECO:0000256" key="4">
    <source>
        <dbReference type="SAM" id="MobiDB-lite"/>
    </source>
</evidence>
<dbReference type="Gene3D" id="2.40.10.10">
    <property type="entry name" value="Trypsin-like serine proteases"/>
    <property type="match status" value="2"/>
</dbReference>
<dbReference type="Proteomes" id="UP000280726">
    <property type="component" value="Unassembled WGS sequence"/>
</dbReference>
<feature type="compositionally biased region" description="Basic and acidic residues" evidence="4">
    <location>
        <begin position="1"/>
        <end position="15"/>
    </location>
</feature>
<organism evidence="6 7">
    <name type="scientific">Georgenia muralis</name>
    <dbReference type="NCBI Taxonomy" id="154117"/>
    <lineage>
        <taxon>Bacteria</taxon>
        <taxon>Bacillati</taxon>
        <taxon>Actinomycetota</taxon>
        <taxon>Actinomycetes</taxon>
        <taxon>Micrococcales</taxon>
        <taxon>Bogoriellaceae</taxon>
        <taxon>Georgenia</taxon>
    </lineage>
</organism>
<dbReference type="SUPFAM" id="SSF50494">
    <property type="entry name" value="Trypsin-like serine proteases"/>
    <property type="match status" value="1"/>
</dbReference>
<evidence type="ECO:0000313" key="7">
    <source>
        <dbReference type="Proteomes" id="UP000280726"/>
    </source>
</evidence>
<proteinExistence type="inferred from homology"/>
<dbReference type="InterPro" id="IPR043504">
    <property type="entry name" value="Peptidase_S1_PA_chymotrypsin"/>
</dbReference>
<dbReference type="InterPro" id="IPR001940">
    <property type="entry name" value="Peptidase_S1C"/>
</dbReference>
<dbReference type="SMART" id="SM00228">
    <property type="entry name" value="PDZ"/>
    <property type="match status" value="1"/>
</dbReference>
<feature type="region of interest" description="Disordered" evidence="4">
    <location>
        <begin position="1"/>
        <end position="168"/>
    </location>
</feature>
<dbReference type="Gene3D" id="2.30.42.10">
    <property type="match status" value="1"/>
</dbReference>
<keyword evidence="7" id="KW-1185">Reference proteome</keyword>
<dbReference type="CDD" id="cd06779">
    <property type="entry name" value="cpPDZ_Deg_HtrA-like"/>
    <property type="match status" value="1"/>
</dbReference>
<dbReference type="InterPro" id="IPR001478">
    <property type="entry name" value="PDZ"/>
</dbReference>
<evidence type="ECO:0000259" key="5">
    <source>
        <dbReference type="PROSITE" id="PS50106"/>
    </source>
</evidence>
<comment type="similarity">
    <text evidence="1">Belongs to the peptidase S1C family.</text>
</comment>
<feature type="compositionally biased region" description="Basic and acidic residues" evidence="4">
    <location>
        <begin position="71"/>
        <end position="80"/>
    </location>
</feature>
<dbReference type="Pfam" id="PF13365">
    <property type="entry name" value="Trypsin_2"/>
    <property type="match status" value="1"/>
</dbReference>
<name>A0A3N4Z8C3_9MICO</name>
<gene>
    <name evidence="6" type="ORF">EDD32_1931</name>
</gene>